<accession>A6K995</accession>
<dbReference type="AlphaFoldDB" id="A6K995"/>
<evidence type="ECO:0000313" key="3">
    <source>
        <dbReference type="Proteomes" id="UP000234681"/>
    </source>
</evidence>
<name>A6K995_RAT</name>
<feature type="compositionally biased region" description="Basic and acidic residues" evidence="1">
    <location>
        <begin position="31"/>
        <end position="44"/>
    </location>
</feature>
<feature type="region of interest" description="Disordered" evidence="1">
    <location>
        <begin position="15"/>
        <end position="44"/>
    </location>
</feature>
<evidence type="ECO:0000313" key="2">
    <source>
        <dbReference type="EMBL" id="EDL87388.1"/>
    </source>
</evidence>
<proteinExistence type="predicted"/>
<evidence type="ECO:0000256" key="1">
    <source>
        <dbReference type="SAM" id="MobiDB-lite"/>
    </source>
</evidence>
<reference evidence="3" key="1">
    <citation type="submission" date="2005-09" db="EMBL/GenBank/DDBJ databases">
        <authorList>
            <person name="Mural R.J."/>
            <person name="Li P.W."/>
            <person name="Adams M.D."/>
            <person name="Amanatides P.G."/>
            <person name="Baden-Tillson H."/>
            <person name="Barnstead M."/>
            <person name="Chin S.H."/>
            <person name="Dew I."/>
            <person name="Evans C.A."/>
            <person name="Ferriera S."/>
            <person name="Flanigan M."/>
            <person name="Fosler C."/>
            <person name="Glodek A."/>
            <person name="Gu Z."/>
            <person name="Holt R.A."/>
            <person name="Jennings D."/>
            <person name="Kraft C.L."/>
            <person name="Lu F."/>
            <person name="Nguyen T."/>
            <person name="Nusskern D.R."/>
            <person name="Pfannkoch C.M."/>
            <person name="Sitter C."/>
            <person name="Sutton G.G."/>
            <person name="Venter J.C."/>
            <person name="Wang Z."/>
            <person name="Woodage T."/>
            <person name="Zheng X.H."/>
            <person name="Zhong F."/>
        </authorList>
    </citation>
    <scope>NUCLEOTIDE SEQUENCE [LARGE SCALE GENOMIC DNA]</scope>
    <source>
        <strain>BN</strain>
        <strain evidence="3">Sprague-Dawley</strain>
    </source>
</reference>
<gene>
    <name evidence="2" type="ORF">rCG_45304</name>
</gene>
<dbReference type="EMBL" id="CH474030">
    <property type="protein sequence ID" value="EDL87388.1"/>
    <property type="molecule type" value="Genomic_DNA"/>
</dbReference>
<organism evidence="2 3">
    <name type="scientific">Rattus norvegicus</name>
    <name type="common">Rat</name>
    <dbReference type="NCBI Taxonomy" id="10116"/>
    <lineage>
        <taxon>Eukaryota</taxon>
        <taxon>Metazoa</taxon>
        <taxon>Chordata</taxon>
        <taxon>Craniata</taxon>
        <taxon>Vertebrata</taxon>
        <taxon>Euteleostomi</taxon>
        <taxon>Mammalia</taxon>
        <taxon>Eutheria</taxon>
        <taxon>Euarchontoglires</taxon>
        <taxon>Glires</taxon>
        <taxon>Rodentia</taxon>
        <taxon>Myomorpha</taxon>
        <taxon>Muroidea</taxon>
        <taxon>Muridae</taxon>
        <taxon>Murinae</taxon>
        <taxon>Rattus</taxon>
    </lineage>
</organism>
<sequence length="44" mass="5046">MTLLINASRPAVLKPNQRQVLQKKSSRRVFKVQDSRPRDDATVP</sequence>
<protein>
    <submittedName>
        <fullName evidence="2">RCG45304</fullName>
    </submittedName>
</protein>
<dbReference type="Proteomes" id="UP000234681">
    <property type="component" value="Chromosome 17"/>
</dbReference>